<evidence type="ECO:0000313" key="1">
    <source>
        <dbReference type="EMBL" id="DAD99557.1"/>
    </source>
</evidence>
<name>A0A8S5NXK7_9CAUD</name>
<accession>A0A8S5NXK7</accession>
<reference evidence="1" key="1">
    <citation type="journal article" date="2021" name="Proc. Natl. Acad. Sci. U.S.A.">
        <title>A Catalog of Tens of Thousands of Viruses from Human Metagenomes Reveals Hidden Associations with Chronic Diseases.</title>
        <authorList>
            <person name="Tisza M.J."/>
            <person name="Buck C.B."/>
        </authorList>
    </citation>
    <scope>NUCLEOTIDE SEQUENCE</scope>
    <source>
        <strain evidence="1">CtckI12</strain>
    </source>
</reference>
<organism evidence="1">
    <name type="scientific">Siphoviridae sp. ctckI12</name>
    <dbReference type="NCBI Taxonomy" id="2825574"/>
    <lineage>
        <taxon>Viruses</taxon>
        <taxon>Duplodnaviria</taxon>
        <taxon>Heunggongvirae</taxon>
        <taxon>Uroviricota</taxon>
        <taxon>Caudoviricetes</taxon>
    </lineage>
</organism>
<proteinExistence type="predicted"/>
<protein>
    <submittedName>
        <fullName evidence="1">Uncharacterized protein</fullName>
    </submittedName>
</protein>
<sequence length="35" mass="3930">MGAAAFVAALFLFCPKDGTMLALYWPTLCRLFLYN</sequence>
<dbReference type="EMBL" id="BK015287">
    <property type="protein sequence ID" value="DAD99557.1"/>
    <property type="molecule type" value="Genomic_DNA"/>
</dbReference>